<sequence length="478" mass="53863">MRFETGPHSQNEAGSIFSLRQRPEVLGGPRRSQLHYVIPATSPNDLFCAVVASALVNRYPVPYVIGWKGEGEFDAKAAHVAKLRTIKRYLDTLPHGGEDDDLIIIGDGHDVMAQLPVEVIIERYFQLVSEADARLADRFGISVEEAHTRGLRQTLFWGADKMCWPPLYEEAQCSSIPASNLAHNALGPKTGNGDLAYADARFFNSGSVIGPIGDLRDFINAGIDEMEATFDPKFEYHNSDQVYLARLFGRQELSRNQQVIHARNSSGIKPLSAVRPQYLNTTEHHVAIDYESTLFQTGCYFDRWMHTLNFNNSDNTATVQKDVFDQGQTFKPYPLQMPANVYQSLLRVYNSIAEQQSMSAQEWIGSLKLVTNVVSKNIFGFYHATCSKKSLLSRFKSYWFHPFMESLMRAAFRETQAGELITEKLIDGREWVYKTSYPTDAGVDEDQLGGVFTDSEAEGFVSYTTLCSDHLDLFKPKQ</sequence>
<dbReference type="EMBL" id="JAWRVI010000053">
    <property type="protein sequence ID" value="KAK4084102.1"/>
    <property type="molecule type" value="Genomic_DNA"/>
</dbReference>
<dbReference type="PANTHER" id="PTHR36587:SF2">
    <property type="entry name" value="EXPRESSION SITE-ASSOCIATED GENE 3 (ESAG3)-LIKE PROTEIN"/>
    <property type="match status" value="1"/>
</dbReference>
<keyword evidence="2" id="KW-1185">Reference proteome</keyword>
<dbReference type="CDD" id="cd22997">
    <property type="entry name" value="GT_LH"/>
    <property type="match status" value="1"/>
</dbReference>
<dbReference type="PANTHER" id="PTHR36587">
    <property type="entry name" value="EXPRESSION SITE-ASSOCIATED GENE 3 (ESAG3)-LIKE PROTEIN"/>
    <property type="match status" value="1"/>
</dbReference>
<evidence type="ECO:0000313" key="2">
    <source>
        <dbReference type="Proteomes" id="UP001287286"/>
    </source>
</evidence>
<evidence type="ECO:0000313" key="1">
    <source>
        <dbReference type="EMBL" id="KAK4084102.1"/>
    </source>
</evidence>
<accession>A0ABR0BMJ5</accession>
<name>A0ABR0BMJ5_PURLI</name>
<gene>
    <name evidence="1" type="ORF">Purlil1_10446</name>
</gene>
<dbReference type="Proteomes" id="UP001287286">
    <property type="component" value="Unassembled WGS sequence"/>
</dbReference>
<protein>
    <submittedName>
        <fullName evidence="1">Uncharacterized protein</fullName>
    </submittedName>
</protein>
<reference evidence="1 2" key="1">
    <citation type="journal article" date="2024" name="Microbiol. Resour. Announc.">
        <title>Genome annotations for the ascomycete fungi Trichoderma harzianum, Trichoderma aggressivum, and Purpureocillium lilacinum.</title>
        <authorList>
            <person name="Beijen E.P.W."/>
            <person name="Ohm R.A."/>
        </authorList>
    </citation>
    <scope>NUCLEOTIDE SEQUENCE [LARGE SCALE GENOMIC DNA]</scope>
    <source>
        <strain evidence="1 2">CBS 150709</strain>
    </source>
</reference>
<proteinExistence type="predicted"/>
<comment type="caution">
    <text evidence="1">The sequence shown here is derived from an EMBL/GenBank/DDBJ whole genome shotgun (WGS) entry which is preliminary data.</text>
</comment>
<organism evidence="1 2">
    <name type="scientific">Purpureocillium lilacinum</name>
    <name type="common">Paecilomyces lilacinus</name>
    <dbReference type="NCBI Taxonomy" id="33203"/>
    <lineage>
        <taxon>Eukaryota</taxon>
        <taxon>Fungi</taxon>
        <taxon>Dikarya</taxon>
        <taxon>Ascomycota</taxon>
        <taxon>Pezizomycotina</taxon>
        <taxon>Sordariomycetes</taxon>
        <taxon>Hypocreomycetidae</taxon>
        <taxon>Hypocreales</taxon>
        <taxon>Ophiocordycipitaceae</taxon>
        <taxon>Purpureocillium</taxon>
    </lineage>
</organism>